<evidence type="ECO:0000313" key="2">
    <source>
        <dbReference type="Proteomes" id="UP000827976"/>
    </source>
</evidence>
<dbReference type="Proteomes" id="UP000827976">
    <property type="component" value="Chromosome 8"/>
</dbReference>
<gene>
    <name evidence="1" type="ORF">IHE45_08G114500</name>
</gene>
<evidence type="ECO:0000313" key="1">
    <source>
        <dbReference type="EMBL" id="KAH7675073.1"/>
    </source>
</evidence>
<sequence>MATSSSTTTTTTTTTNKDQETNSKHGFTTYVQADPTNFRSLVQKLTGAPEGSPANLPVTIPPRRAPPHPDMHISKKQRLQDRRQAPTKLELKLNPSSSSSTSPYTKLHHFICPPPIPSPFTPLVSPVSTMDFSSSLLSSPSTPTPLSPADQVEKAIAEKGFYLHPSPRNNGQHPPKLLHLFPLATSE</sequence>
<proteinExistence type="predicted"/>
<reference evidence="2" key="1">
    <citation type="journal article" date="2022" name="Nat. Commun.">
        <title>Chromosome evolution and the genetic basis of agronomically important traits in greater yam.</title>
        <authorList>
            <person name="Bredeson J.V."/>
            <person name="Lyons J.B."/>
            <person name="Oniyinde I.O."/>
            <person name="Okereke N.R."/>
            <person name="Kolade O."/>
            <person name="Nnabue I."/>
            <person name="Nwadili C.O."/>
            <person name="Hribova E."/>
            <person name="Parker M."/>
            <person name="Nwogha J."/>
            <person name="Shu S."/>
            <person name="Carlson J."/>
            <person name="Kariba R."/>
            <person name="Muthemba S."/>
            <person name="Knop K."/>
            <person name="Barton G.J."/>
            <person name="Sherwood A.V."/>
            <person name="Lopez-Montes A."/>
            <person name="Asiedu R."/>
            <person name="Jamnadass R."/>
            <person name="Muchugi A."/>
            <person name="Goodstein D."/>
            <person name="Egesi C.N."/>
            <person name="Featherston J."/>
            <person name="Asfaw A."/>
            <person name="Simpson G.G."/>
            <person name="Dolezel J."/>
            <person name="Hendre P.S."/>
            <person name="Van Deynze A."/>
            <person name="Kumar P.L."/>
            <person name="Obidiegwu J.E."/>
            <person name="Bhattacharjee R."/>
            <person name="Rokhsar D.S."/>
        </authorList>
    </citation>
    <scope>NUCLEOTIDE SEQUENCE [LARGE SCALE GENOMIC DNA]</scope>
    <source>
        <strain evidence="2">cv. TDa95/00328</strain>
    </source>
</reference>
<comment type="caution">
    <text evidence="1">The sequence shown here is derived from an EMBL/GenBank/DDBJ whole genome shotgun (WGS) entry which is preliminary data.</text>
</comment>
<protein>
    <submittedName>
        <fullName evidence="1">VQ domain-containing protein</fullName>
    </submittedName>
</protein>
<accession>A0ACB7VLD3</accession>
<organism evidence="1 2">
    <name type="scientific">Dioscorea alata</name>
    <name type="common">Purple yam</name>
    <dbReference type="NCBI Taxonomy" id="55571"/>
    <lineage>
        <taxon>Eukaryota</taxon>
        <taxon>Viridiplantae</taxon>
        <taxon>Streptophyta</taxon>
        <taxon>Embryophyta</taxon>
        <taxon>Tracheophyta</taxon>
        <taxon>Spermatophyta</taxon>
        <taxon>Magnoliopsida</taxon>
        <taxon>Liliopsida</taxon>
        <taxon>Dioscoreales</taxon>
        <taxon>Dioscoreaceae</taxon>
        <taxon>Dioscorea</taxon>
    </lineage>
</organism>
<keyword evidence="2" id="KW-1185">Reference proteome</keyword>
<name>A0ACB7VLD3_DIOAL</name>
<dbReference type="EMBL" id="CM037018">
    <property type="protein sequence ID" value="KAH7675073.1"/>
    <property type="molecule type" value="Genomic_DNA"/>
</dbReference>